<gene>
    <name evidence="9" type="ORF">ETD83_07670</name>
</gene>
<dbReference type="SUPFAM" id="SSF161098">
    <property type="entry name" value="MetI-like"/>
    <property type="match status" value="1"/>
</dbReference>
<dbReference type="PANTHER" id="PTHR43386">
    <property type="entry name" value="OLIGOPEPTIDE TRANSPORT SYSTEM PERMEASE PROTEIN APPC"/>
    <property type="match status" value="1"/>
</dbReference>
<sequence>MPFHGDLLSRVSLVVLLGLLAVAVLGPWLPLGDPAAVNVGPRLAAPSGEWWTGTDSLGRSVLPRLVEGIRTTFLLAGVAVMGTVALGVALGMLAAYYRGPIAELIIRGADVLFAFPSLLLAILLVAITGPGAPGAVISIVLICSPLMVRVVRAASLSVVGRDFVVAARVGGAGPVRILLVHVLPNVAGTAVVQATYALSVGMLIESGLSFLGLGLQPPNASLGSLVHEGAVYLPIAPWLVLIPGALLALAIMAVNLVGDGLRDALDVRGVEVRR</sequence>
<reference evidence="9 10" key="1">
    <citation type="submission" date="2019-05" db="EMBL/GenBank/DDBJ databases">
        <title>Draft genome sequence of Actinomadura sp. 14C53.</title>
        <authorList>
            <person name="Saricaoglu S."/>
            <person name="Isik K."/>
        </authorList>
    </citation>
    <scope>NUCLEOTIDE SEQUENCE [LARGE SCALE GENOMIC DNA]</scope>
    <source>
        <strain evidence="9 10">14C53</strain>
    </source>
</reference>
<feature type="transmembrane region" description="Helical" evidence="7">
    <location>
        <begin position="7"/>
        <end position="29"/>
    </location>
</feature>
<dbReference type="Pfam" id="PF00528">
    <property type="entry name" value="BPD_transp_1"/>
    <property type="match status" value="1"/>
</dbReference>
<keyword evidence="3" id="KW-1003">Cell membrane</keyword>
<evidence type="ECO:0000256" key="2">
    <source>
        <dbReference type="ARBA" id="ARBA00022448"/>
    </source>
</evidence>
<dbReference type="Gene3D" id="1.10.3720.10">
    <property type="entry name" value="MetI-like"/>
    <property type="match status" value="1"/>
</dbReference>
<dbReference type="EMBL" id="VCKW01000027">
    <property type="protein sequence ID" value="TMR04919.1"/>
    <property type="molecule type" value="Genomic_DNA"/>
</dbReference>
<dbReference type="InterPro" id="IPR050366">
    <property type="entry name" value="BP-dependent_transpt_permease"/>
</dbReference>
<dbReference type="InterPro" id="IPR035906">
    <property type="entry name" value="MetI-like_sf"/>
</dbReference>
<comment type="caution">
    <text evidence="9">The sequence shown here is derived from an EMBL/GenBank/DDBJ whole genome shotgun (WGS) entry which is preliminary data.</text>
</comment>
<dbReference type="InterPro" id="IPR000515">
    <property type="entry name" value="MetI-like"/>
</dbReference>
<dbReference type="GO" id="GO:0005886">
    <property type="term" value="C:plasma membrane"/>
    <property type="evidence" value="ECO:0007669"/>
    <property type="project" value="UniProtKB-SubCell"/>
</dbReference>
<comment type="subcellular location">
    <subcellularLocation>
        <location evidence="1 7">Cell membrane</location>
        <topology evidence="1 7">Multi-pass membrane protein</topology>
    </subcellularLocation>
</comment>
<keyword evidence="5 7" id="KW-1133">Transmembrane helix</keyword>
<dbReference type="AlphaFoldDB" id="A0A5C4JGK5"/>
<organism evidence="9 10">
    <name type="scientific">Actinomadura soli</name>
    <dbReference type="NCBI Taxonomy" id="2508997"/>
    <lineage>
        <taxon>Bacteria</taxon>
        <taxon>Bacillati</taxon>
        <taxon>Actinomycetota</taxon>
        <taxon>Actinomycetes</taxon>
        <taxon>Streptosporangiales</taxon>
        <taxon>Thermomonosporaceae</taxon>
        <taxon>Actinomadura</taxon>
    </lineage>
</organism>
<name>A0A5C4JGK5_9ACTN</name>
<feature type="transmembrane region" description="Helical" evidence="7">
    <location>
        <begin position="73"/>
        <end position="97"/>
    </location>
</feature>
<evidence type="ECO:0000256" key="5">
    <source>
        <dbReference type="ARBA" id="ARBA00022989"/>
    </source>
</evidence>
<keyword evidence="6 7" id="KW-0472">Membrane</keyword>
<evidence type="ECO:0000256" key="3">
    <source>
        <dbReference type="ARBA" id="ARBA00022475"/>
    </source>
</evidence>
<evidence type="ECO:0000256" key="7">
    <source>
        <dbReference type="RuleBase" id="RU363032"/>
    </source>
</evidence>
<dbReference type="PANTHER" id="PTHR43386:SF25">
    <property type="entry name" value="PEPTIDE ABC TRANSPORTER PERMEASE PROTEIN"/>
    <property type="match status" value="1"/>
</dbReference>
<evidence type="ECO:0000259" key="8">
    <source>
        <dbReference type="PROSITE" id="PS50928"/>
    </source>
</evidence>
<evidence type="ECO:0000313" key="10">
    <source>
        <dbReference type="Proteomes" id="UP000309174"/>
    </source>
</evidence>
<evidence type="ECO:0000256" key="6">
    <source>
        <dbReference type="ARBA" id="ARBA00023136"/>
    </source>
</evidence>
<feature type="transmembrane region" description="Helical" evidence="7">
    <location>
        <begin position="104"/>
        <end position="127"/>
    </location>
</feature>
<feature type="transmembrane region" description="Helical" evidence="7">
    <location>
        <begin position="196"/>
        <end position="215"/>
    </location>
</feature>
<keyword evidence="10" id="KW-1185">Reference proteome</keyword>
<feature type="domain" description="ABC transmembrane type-1" evidence="8">
    <location>
        <begin position="69"/>
        <end position="258"/>
    </location>
</feature>
<dbReference type="CDD" id="cd06261">
    <property type="entry name" value="TM_PBP2"/>
    <property type="match status" value="1"/>
</dbReference>
<proteinExistence type="inferred from homology"/>
<evidence type="ECO:0000256" key="4">
    <source>
        <dbReference type="ARBA" id="ARBA00022692"/>
    </source>
</evidence>
<dbReference type="GO" id="GO:0055085">
    <property type="term" value="P:transmembrane transport"/>
    <property type="evidence" value="ECO:0007669"/>
    <property type="project" value="InterPro"/>
</dbReference>
<keyword evidence="4 7" id="KW-0812">Transmembrane</keyword>
<feature type="transmembrane region" description="Helical" evidence="7">
    <location>
        <begin position="133"/>
        <end position="151"/>
    </location>
</feature>
<dbReference type="OrthoDB" id="6637947at2"/>
<protein>
    <submittedName>
        <fullName evidence="9">ABC transporter permease</fullName>
    </submittedName>
</protein>
<evidence type="ECO:0000256" key="1">
    <source>
        <dbReference type="ARBA" id="ARBA00004651"/>
    </source>
</evidence>
<dbReference type="Proteomes" id="UP000309174">
    <property type="component" value="Unassembled WGS sequence"/>
</dbReference>
<dbReference type="PROSITE" id="PS50928">
    <property type="entry name" value="ABC_TM1"/>
    <property type="match status" value="1"/>
</dbReference>
<comment type="similarity">
    <text evidence="7">Belongs to the binding-protein-dependent transport system permease family.</text>
</comment>
<feature type="transmembrane region" description="Helical" evidence="7">
    <location>
        <begin position="235"/>
        <end position="258"/>
    </location>
</feature>
<keyword evidence="2 7" id="KW-0813">Transport</keyword>
<evidence type="ECO:0000313" key="9">
    <source>
        <dbReference type="EMBL" id="TMR04919.1"/>
    </source>
</evidence>
<accession>A0A5C4JGK5</accession>